<protein>
    <submittedName>
        <fullName evidence="3 5">Zona pellucida protein AX 4</fullName>
    </submittedName>
</protein>
<dbReference type="AlphaFoldDB" id="F1R4N4"/>
<evidence type="ECO:0007829" key="7">
    <source>
        <dbReference type="PeptideAtlas" id="F1R4N4"/>
    </source>
</evidence>
<keyword evidence="4" id="KW-1185">Reference proteome</keyword>
<dbReference type="Pfam" id="PF26562">
    <property type="entry name" value="Ig-like"/>
    <property type="match status" value="1"/>
</dbReference>
<feature type="domain" description="ZP" evidence="2">
    <location>
        <begin position="617"/>
        <end position="833"/>
    </location>
</feature>
<name>F1R4N4_DANRE</name>
<dbReference type="eggNOG" id="ENOG502QPVI">
    <property type="taxonomic scope" value="Eukaryota"/>
</dbReference>
<evidence type="ECO:0000256" key="1">
    <source>
        <dbReference type="SAM" id="SignalP"/>
    </source>
</evidence>
<reference evidence="3" key="2">
    <citation type="submission" date="2011-07" db="UniProtKB">
        <authorList>
            <consortium name="Ensembl"/>
        </authorList>
    </citation>
    <scope>IDENTIFICATION</scope>
    <source>
        <strain evidence="3">Tuebingen</strain>
    </source>
</reference>
<dbReference type="PANTHER" id="PTHR47130:SF6">
    <property type="entry name" value="EGG ENVELOPE GLYCOPROTEIN-LIKE PRECURSOR"/>
    <property type="match status" value="1"/>
</dbReference>
<dbReference type="Bgee" id="ENSDARG00000079034">
    <property type="expression patterns" value="Expressed in tail and 19 other cell types or tissues"/>
</dbReference>
<feature type="chain" id="PRO_5035035288" evidence="1 5">
    <location>
        <begin position="20"/>
        <end position="833"/>
    </location>
</feature>
<dbReference type="ZFIN" id="ZDB-GENE-030131-6199">
    <property type="gene designation" value="zpax4"/>
</dbReference>
<dbReference type="PANTHER" id="PTHR47130">
    <property type="entry name" value="SI:DKEY-19B23.11-RELATED"/>
    <property type="match status" value="1"/>
</dbReference>
<dbReference type="RefSeq" id="NP_001191108.1">
    <property type="nucleotide sequence ID" value="NM_001204179.1"/>
</dbReference>
<dbReference type="ExpressionAtlas" id="F1R4N4">
    <property type="expression patterns" value="baseline"/>
</dbReference>
<evidence type="ECO:0000313" key="4">
    <source>
        <dbReference type="Proteomes" id="UP000000437"/>
    </source>
</evidence>
<keyword evidence="7" id="KW-1267">Proteomics identification</keyword>
<proteinExistence type="evidence at protein level"/>
<sequence length="833" mass="93526">MALEFVTGGLLLLCAVAFALPDFKGSLQGSFQQSLVQPQVPIQVECKAHYLLVSVDMPPSGLKPRFEAVDAAGAYSITERYAAQCGYTYSVQPLQGRVFLRASYFSCHVDNQIDKVFNFMFRVVLADQNGLESFFNVSQTCTIHTFSPREVVCEENYLEVSVKAEMPCLSTSIMKAEFSETHAVAHSSAVEAWQVILQQEGQRSKVMSTEEAASLGYTVMGTSGRLVFRTAYGQPHATVKMVNDVAVEVIHATVFFRQTWMVVMMDLVASCSRDEGRFDGFRLQWRTPAIMTPLAVGLPVLRTEYMAIGVDGEIVDELPAKERGYSVMVVGNTVESSIPFGAEGGYRKSFIMDNVYYEIYTVQLAYQQTYVDQSGMVTKKNVVRQISSPLVPRVLYTVNKTNIVEEVFTIYLGNVPTDVELVAMEFNGQEISVLTAIQMGYSVTRVSETNLTFAYIIRVPFQDQFVVKKFVSEGVFEYALNVKWTLNILPQMETYYHYSFVSAVVIKASPPVFESTCAANGVSFRKEHRGYDHLWDFAVGRHRLTPQLMSERGYIVTNDSSALIMDIPLFTAGYTYEDITLQQFSAKFEIFTRNAKTLETVQSSARRCLFQTTELLVCSPEGVMTVVSDITKAIPNADPARTTLLDPSCGPKETDERRVLFSFGLNTCGTRVEIDQRYVTYENEIKLHEVYSSDAKPVITRDAAYRVIVKCIYPVRYLETLSVDLRFKVDVAGIGVIQSVMAPPKIVETVQVQESAVYRPSFQATVIEKPVQVQESAVLRPSFQAAIVQKPVRIQESTVLQPSFQTSLIQKPINYKRMGHLRWSENKHSPRTK</sequence>
<accession>A0A8M1NYL5</accession>
<reference evidence="5" key="5">
    <citation type="journal article" date="2017" name="Development">
        <title>Translation repression by maternal RNA binding protein Zar1 is essential for early oogenesis in zebrafish.</title>
        <authorList>
            <person name="Miao L."/>
            <person name="Yuan Y."/>
            <person name="Cheng F."/>
            <person name="Fang J."/>
            <person name="Zhou F."/>
            <person name="Ma W."/>
            <person name="Jiang Y."/>
            <person name="Huang X."/>
            <person name="Wang Y."/>
            <person name="Shan L."/>
            <person name="Chen D."/>
            <person name="Zhang J."/>
        </authorList>
    </citation>
    <scope>NUCLEOTIDE SEQUENCE</scope>
    <source>
        <strain evidence="5">Toh</strain>
    </source>
</reference>
<dbReference type="HOGENOM" id="CLU_013112_1_1_1"/>
<dbReference type="GeneTree" id="ENSGT00940000166283"/>
<reference evidence="5" key="7">
    <citation type="journal article" date="2020" name="Chemosphere">
        <title>Detection of biomarkers to differentiate endocrine disruption from hepatotoxicity in zebrafish (Danio rerio) using proteomics.</title>
        <authorList>
            <person name="Ayobahan S.U."/>
            <person name="Eilebrecht S."/>
            <person name="Baumann L."/>
            <person name="Teigeler M."/>
            <person name="Hollert H."/>
            <person name="Kalkhof S."/>
            <person name="Eilebrecht E."/>
            <person name="Schafers C."/>
        </authorList>
    </citation>
    <scope>NUCLEOTIDE SEQUENCE</scope>
    <source>
        <strain evidence="5">Toh</strain>
    </source>
</reference>
<accession>F1R4N4</accession>
<dbReference type="InterPro" id="IPR001507">
    <property type="entry name" value="ZP_dom"/>
</dbReference>
<dbReference type="Pfam" id="PF23344">
    <property type="entry name" value="ZP-N"/>
    <property type="match status" value="1"/>
</dbReference>
<reference evidence="5" key="4">
    <citation type="journal article" date="2016" name="BMC Genomics">
        <title>Gene evolution and gene expression after whole genome duplication in fish: the PhyloFish database.</title>
        <authorList>
            <person name="Pasquier J."/>
            <person name="Cabau C."/>
            <person name="Nguyen T."/>
            <person name="Jouanno E."/>
            <person name="Severac D."/>
            <person name="Braasch I."/>
            <person name="Journot L."/>
            <person name="Pontarotti P."/>
            <person name="Klopp C."/>
            <person name="Postlethwait J.H."/>
            <person name="Guiguen Y."/>
            <person name="Bobe J."/>
        </authorList>
    </citation>
    <scope>NUCLEOTIDE SEQUENCE</scope>
    <source>
        <strain evidence="5">Toh</strain>
    </source>
</reference>
<dbReference type="OrthoDB" id="8945590at2759"/>
<evidence type="ECO:0000313" key="5">
    <source>
        <dbReference type="RefSeq" id="NP_001191108.1"/>
    </source>
</evidence>
<dbReference type="Ensembl" id="ENSDART00000111719.4">
    <property type="protein sequence ID" value="ENSDARP00000099884.2"/>
    <property type="gene ID" value="ENSDARG00000079034.4"/>
</dbReference>
<evidence type="ECO:0000313" key="3">
    <source>
        <dbReference type="Ensembl" id="ENSDARP00000099884"/>
    </source>
</evidence>
<organism evidence="3">
    <name type="scientific">Danio rerio</name>
    <name type="common">Zebrafish</name>
    <name type="synonym">Brachydanio rerio</name>
    <dbReference type="NCBI Taxonomy" id="7955"/>
    <lineage>
        <taxon>Eukaryota</taxon>
        <taxon>Metazoa</taxon>
        <taxon>Chordata</taxon>
        <taxon>Craniata</taxon>
        <taxon>Vertebrata</taxon>
        <taxon>Euteleostomi</taxon>
        <taxon>Actinopterygii</taxon>
        <taxon>Neopterygii</taxon>
        <taxon>Teleostei</taxon>
        <taxon>Ostariophysi</taxon>
        <taxon>Cypriniformes</taxon>
        <taxon>Danionidae</taxon>
        <taxon>Danioninae</taxon>
        <taxon>Danio</taxon>
    </lineage>
</organism>
<reference evidence="3 4" key="3">
    <citation type="journal article" date="2013" name="Nature">
        <title>The zebrafish reference genome sequence and its relationship to the human genome.</title>
        <authorList>
            <consortium name="Genome Reference Consortium Zebrafish"/>
            <person name="Howe K."/>
            <person name="Clark M.D."/>
            <person name="Torroja C.F."/>
            <person name="Torrance J."/>
            <person name="Berthelot C."/>
            <person name="Muffato M."/>
            <person name="Collins J.E."/>
            <person name="Humphray S."/>
            <person name="McLaren K."/>
            <person name="Matthews L."/>
            <person name="McLaren S."/>
            <person name="Sealy I."/>
            <person name="Caccamo M."/>
            <person name="Churcher C."/>
            <person name="Scott C."/>
            <person name="Barrett J.C."/>
            <person name="Koch R."/>
            <person name="Rauch G.J."/>
            <person name="White S."/>
            <person name="Chow W."/>
            <person name="Kilian B."/>
            <person name="Quintais L.T."/>
            <person name="Guerra-Assuncao J.A."/>
            <person name="Zhou Y."/>
            <person name="Gu Y."/>
            <person name="Yen J."/>
            <person name="Vogel J.H."/>
            <person name="Eyre T."/>
            <person name="Redmond S."/>
            <person name="Banerjee R."/>
            <person name="Chi J."/>
            <person name="Fu B."/>
            <person name="Langley E."/>
            <person name="Maguire S.F."/>
            <person name="Laird G.K."/>
            <person name="Lloyd D."/>
            <person name="Kenyon E."/>
            <person name="Donaldson S."/>
            <person name="Sehra H."/>
            <person name="Almeida-King J."/>
            <person name="Loveland J."/>
            <person name="Trevanion S."/>
            <person name="Jones M."/>
            <person name="Quail M."/>
            <person name="Willey D."/>
            <person name="Hunt A."/>
            <person name="Burton J."/>
            <person name="Sims S."/>
            <person name="McLay K."/>
            <person name="Plumb B."/>
            <person name="Davis J."/>
            <person name="Clee C."/>
            <person name="Oliver K."/>
            <person name="Clark R."/>
            <person name="Riddle C."/>
            <person name="Elliot D."/>
            <person name="Eliott D."/>
            <person name="Threadgold G."/>
            <person name="Harden G."/>
            <person name="Ware D."/>
            <person name="Begum S."/>
            <person name="Mortimore B."/>
            <person name="Mortimer B."/>
            <person name="Kerry G."/>
            <person name="Heath P."/>
            <person name="Phillimore B."/>
            <person name="Tracey A."/>
            <person name="Corby N."/>
            <person name="Dunn M."/>
            <person name="Johnson C."/>
            <person name="Wood J."/>
            <person name="Clark S."/>
            <person name="Pelan S."/>
            <person name="Griffiths G."/>
            <person name="Smith M."/>
            <person name="Glithero R."/>
            <person name="Howden P."/>
            <person name="Barker N."/>
            <person name="Lloyd C."/>
            <person name="Stevens C."/>
            <person name="Harley J."/>
            <person name="Holt K."/>
            <person name="Panagiotidis G."/>
            <person name="Lovell J."/>
            <person name="Beasley H."/>
            <person name="Henderson C."/>
            <person name="Gordon D."/>
            <person name="Auger K."/>
            <person name="Wright D."/>
            <person name="Collins J."/>
            <person name="Raisen C."/>
            <person name="Dyer L."/>
            <person name="Leung K."/>
            <person name="Robertson L."/>
            <person name="Ambridge K."/>
            <person name="Leongamornlert D."/>
            <person name="McGuire S."/>
            <person name="Gilderthorp R."/>
            <person name="Griffiths C."/>
            <person name="Manthravadi D."/>
            <person name="Nichol S."/>
            <person name="Barker G."/>
            <person name="Whitehead S."/>
            <person name="Kay M."/>
            <person name="Brown J."/>
            <person name="Murnane C."/>
            <person name="Gray E."/>
            <person name="Humphries M."/>
            <person name="Sycamore N."/>
            <person name="Barker D."/>
            <person name="Saunders D."/>
            <person name="Wallis J."/>
            <person name="Babbage A."/>
            <person name="Hammond S."/>
            <person name="Mashreghi-Mohammadi M."/>
            <person name="Barr L."/>
            <person name="Martin S."/>
            <person name="Wray P."/>
            <person name="Ellington A."/>
            <person name="Matthews N."/>
            <person name="Ellwood M."/>
            <person name="Woodmansey R."/>
            <person name="Clark G."/>
            <person name="Cooper J."/>
            <person name="Cooper J."/>
            <person name="Tromans A."/>
            <person name="Grafham D."/>
            <person name="Skuce C."/>
            <person name="Pandian R."/>
            <person name="Andrews R."/>
            <person name="Harrison E."/>
            <person name="Kimberley A."/>
            <person name="Garnett J."/>
            <person name="Fosker N."/>
            <person name="Hall R."/>
            <person name="Garner P."/>
            <person name="Kelly D."/>
            <person name="Bird C."/>
            <person name="Palmer S."/>
            <person name="Gehring I."/>
            <person name="Berger A."/>
            <person name="Dooley C.M."/>
            <person name="Ersan-Urun Z."/>
            <person name="Eser C."/>
            <person name="Geiger H."/>
            <person name="Geisler M."/>
            <person name="Karotki L."/>
            <person name="Kirn A."/>
            <person name="Konantz J."/>
            <person name="Konantz M."/>
            <person name="Oberlander M."/>
            <person name="Rudolph-Geiger S."/>
            <person name="Teucke M."/>
            <person name="Lanz C."/>
            <person name="Raddatz G."/>
            <person name="Osoegawa K."/>
            <person name="Zhu B."/>
            <person name="Rapp A."/>
            <person name="Widaa S."/>
            <person name="Langford C."/>
            <person name="Yang F."/>
            <person name="Schuster S.C."/>
            <person name="Carter N.P."/>
            <person name="Harrow J."/>
            <person name="Ning Z."/>
            <person name="Herrero J."/>
            <person name="Searle S.M."/>
            <person name="Enright A."/>
            <person name="Geisler R."/>
            <person name="Plasterk R.H."/>
            <person name="Lee C."/>
            <person name="Westerfield M."/>
            <person name="de Jong P.J."/>
            <person name="Zon L.I."/>
            <person name="Postlethwait J.H."/>
            <person name="Nusslein-Volhard C."/>
            <person name="Hubbard T.J."/>
            <person name="Roest Crollius H."/>
            <person name="Rogers J."/>
            <person name="Stemple D.L."/>
        </authorList>
    </citation>
    <scope>NUCLEOTIDE SEQUENCE [LARGE SCALE GENOMIC DNA]</scope>
    <source>
        <strain evidence="3">Tuebingen</strain>
    </source>
</reference>
<dbReference type="InterPro" id="IPR058876">
    <property type="entry name" value="Ig-like_ZP"/>
</dbReference>
<evidence type="ECO:0000313" key="6">
    <source>
        <dbReference type="ZFIN" id="ZDB-GENE-030131-6199"/>
    </source>
</evidence>
<dbReference type="InterPro" id="IPR055356">
    <property type="entry name" value="ZP-N"/>
</dbReference>
<reference evidence="5" key="1">
    <citation type="journal article" date="2008" name="PLoS ONE">
        <title>Transcriptomic analyses reveal novel genes with sexually dimorphic expression in the zebrafish gonad and brain.</title>
        <authorList>
            <person name="Sreenivasan R."/>
            <person name="Cai M."/>
            <person name="Bartfai R."/>
            <person name="Wang X."/>
            <person name="Christoffels A."/>
            <person name="Orban L."/>
        </authorList>
    </citation>
    <scope>NUCLEOTIDE SEQUENCE</scope>
    <source>
        <strain evidence="5">Toh</strain>
    </source>
</reference>
<dbReference type="KEGG" id="dre:798996"/>
<gene>
    <name evidence="3 5 6" type="primary">zpax4</name>
    <name evidence="5" type="synonym">fi33e12</name>
    <name evidence="5" type="synonym">fi38e01</name>
    <name evidence="5" type="synonym">si:dkey-19b23.11</name>
    <name evidence="5" type="synonym">wu:fi33e12</name>
    <name evidence="5" type="synonym">wu:fi38e01</name>
</gene>
<dbReference type="Gene3D" id="2.60.40.3210">
    <property type="entry name" value="Zona pellucida, ZP-N domain"/>
    <property type="match status" value="1"/>
</dbReference>
<dbReference type="OMA" id="CELNYME"/>
<dbReference type="EMBL" id="CR318653">
    <property type="status" value="NOT_ANNOTATED_CDS"/>
    <property type="molecule type" value="Genomic_DNA"/>
</dbReference>
<dbReference type="AGR" id="ZFIN:ZDB-GENE-030131-6199"/>
<dbReference type="GeneID" id="798996"/>
<dbReference type="PaxDb" id="7955-ENSDARP00000099884"/>
<evidence type="ECO:0000259" key="2">
    <source>
        <dbReference type="PROSITE" id="PS51034"/>
    </source>
</evidence>
<dbReference type="PROSITE" id="PS51034">
    <property type="entry name" value="ZP_2"/>
    <property type="match status" value="1"/>
</dbReference>
<dbReference type="CTD" id="798996"/>
<reference evidence="5" key="6">
    <citation type="journal article" date="2018" name="Fish Physiol. Biochem.">
        <title>Bioinformatic analyses of zona pellucida genes in vertebrates and their expression in Nile tilapia.</title>
        <authorList>
            <person name="Wu T."/>
            <person name="Cheng Y."/>
            <person name="Liu Z."/>
            <person name="Tao W."/>
            <person name="Zheng S."/>
            <person name="Wang D."/>
        </authorList>
    </citation>
    <scope>NUCLEOTIDE SEQUENCE</scope>
    <source>
        <strain evidence="5">Toh</strain>
    </source>
</reference>
<dbReference type="Proteomes" id="UP000000437">
    <property type="component" value="Chromosome 7"/>
</dbReference>
<feature type="signal peptide" evidence="1">
    <location>
        <begin position="1"/>
        <end position="19"/>
    </location>
</feature>
<keyword evidence="1 5" id="KW-0732">Signal</keyword>
<reference evidence="5" key="8">
    <citation type="submission" date="2025-04" db="UniProtKB">
        <authorList>
            <consortium name="RefSeq"/>
        </authorList>
    </citation>
    <scope>IDENTIFICATION</scope>
    <source>
        <strain evidence="5">Toh</strain>
    </source>
</reference>
<dbReference type="Ensembl" id="ENSDART00000189732.1">
    <property type="protein sequence ID" value="ENSDARP00000149665.1"/>
    <property type="gene ID" value="ENSDARG00000113241.1"/>
</dbReference>